<dbReference type="RefSeq" id="WP_219480545.1">
    <property type="nucleotide sequence ID" value="NZ_JABZTC010000003.1"/>
</dbReference>
<gene>
    <name evidence="1" type="primary">mcrC</name>
    <name evidence="1" type="ORF">KZO38_04765</name>
</gene>
<protein>
    <submittedName>
        <fullName evidence="1">5-methylcytosine-specific restriction endonuclease system specificity protein McrC</fullName>
        <ecNumber evidence="1">3.1.21.-</ecNumber>
    </submittedName>
</protein>
<evidence type="ECO:0000313" key="2">
    <source>
        <dbReference type="Proteomes" id="UP000788426"/>
    </source>
</evidence>
<dbReference type="EMBL" id="JAHXCT010000003">
    <property type="protein sequence ID" value="MBW4769070.1"/>
    <property type="molecule type" value="Genomic_DNA"/>
</dbReference>
<accession>A0ABS6YBX0</accession>
<dbReference type="EC" id="3.1.21.-" evidence="1"/>
<sequence length="375" mass="44201">MTIDKGIFIRNIFYMLSYAFQELRRNNYADIAGEDFNNVHDLFAEILVHSVSFQLKQGLRKEYIERHDVLSSMRGKLDMQATIRERLSRRMTLGCEYDELSVDNLYNQIVKSSIQLLVKQKDVKKERKVKLWRLLVFFNDVSEVDLRQVQWKNLRFDRNCCTYQTLCFICFFLVHDLLLTTESGNHHMPQFSDDHMCRLYEKFILEYFKRHHPELHPSAKQIDWNIKEEVSSTSMLPIMQSDIYLTNGEKVLIIDAKYYQGSMQTNFNKTSIRSNNIYQIQSYVFHEDRLHTGKVDGMLLYAKTSEEIVPDGKMEWPDGNIISFKTLDLNMDFNRICEQLESIVTETFKSDNSIMSAMLNANLKVGTADEFTLEQ</sequence>
<dbReference type="Proteomes" id="UP000788426">
    <property type="component" value="Unassembled WGS sequence"/>
</dbReference>
<dbReference type="Pfam" id="PF10117">
    <property type="entry name" value="McrBC"/>
    <property type="match status" value="1"/>
</dbReference>
<reference evidence="1 2" key="1">
    <citation type="submission" date="2021-07" db="EMBL/GenBank/DDBJ databases">
        <title>Genomic diversity and antimicrobial resistance of Prevotella spp. isolated from chronic lung disease airways.</title>
        <authorList>
            <person name="Webb K.A."/>
            <person name="Olagoke O.S."/>
            <person name="Baird T."/>
            <person name="Neill J."/>
            <person name="Pham A."/>
            <person name="Wells T.J."/>
            <person name="Ramsay K.A."/>
            <person name="Bell S.C."/>
            <person name="Sarovich D.S."/>
            <person name="Price E.P."/>
        </authorList>
    </citation>
    <scope>NUCLEOTIDE SEQUENCE [LARGE SCALE GENOMIC DNA]</scope>
    <source>
        <strain evidence="1 2">SCHI0011.S.12</strain>
    </source>
</reference>
<keyword evidence="1" id="KW-0255">Endonuclease</keyword>
<organism evidence="1 2">
    <name type="scientific">Hoylesella nanceiensis</name>
    <dbReference type="NCBI Taxonomy" id="425941"/>
    <lineage>
        <taxon>Bacteria</taxon>
        <taxon>Pseudomonadati</taxon>
        <taxon>Bacteroidota</taxon>
        <taxon>Bacteroidia</taxon>
        <taxon>Bacteroidales</taxon>
        <taxon>Prevotellaceae</taxon>
        <taxon>Hoylesella</taxon>
    </lineage>
</organism>
<keyword evidence="1" id="KW-0378">Hydrolase</keyword>
<comment type="caution">
    <text evidence="1">The sequence shown here is derived from an EMBL/GenBank/DDBJ whole genome shotgun (WGS) entry which is preliminary data.</text>
</comment>
<dbReference type="NCBIfam" id="NF007277">
    <property type="entry name" value="PRK09736.1"/>
    <property type="match status" value="1"/>
</dbReference>
<dbReference type="InterPro" id="IPR019292">
    <property type="entry name" value="McrC"/>
</dbReference>
<proteinExistence type="predicted"/>
<keyword evidence="2" id="KW-1185">Reference proteome</keyword>
<dbReference type="GO" id="GO:0016787">
    <property type="term" value="F:hydrolase activity"/>
    <property type="evidence" value="ECO:0007669"/>
    <property type="project" value="UniProtKB-KW"/>
</dbReference>
<keyword evidence="1" id="KW-0540">Nuclease</keyword>
<dbReference type="GO" id="GO:0004519">
    <property type="term" value="F:endonuclease activity"/>
    <property type="evidence" value="ECO:0007669"/>
    <property type="project" value="UniProtKB-KW"/>
</dbReference>
<name>A0ABS6YBX0_9BACT</name>
<evidence type="ECO:0000313" key="1">
    <source>
        <dbReference type="EMBL" id="MBW4769070.1"/>
    </source>
</evidence>
<dbReference type="PANTHER" id="PTHR38733:SF1">
    <property type="entry name" value="TYPE IV METHYL-DIRECTED RESTRICTION ENZYME ECOKMCRBC"/>
    <property type="match status" value="1"/>
</dbReference>
<dbReference type="PANTHER" id="PTHR38733">
    <property type="entry name" value="PROTEIN MCRC"/>
    <property type="match status" value="1"/>
</dbReference>